<dbReference type="HAMAP" id="MF_01366">
    <property type="entry name" value="Ribosomal_uL13"/>
    <property type="match status" value="1"/>
</dbReference>
<protein>
    <recommendedName>
        <fullName evidence="4">Large ribosomal subunit protein uL13</fullName>
    </recommendedName>
</protein>
<gene>
    <name evidence="4" type="primary">rplM</name>
    <name evidence="5" type="ORF">COT94_04165</name>
</gene>
<organism evidence="5 6">
    <name type="scientific">Candidatus Falkowbacteria bacterium CG10_big_fil_rev_8_21_14_0_10_37_14</name>
    <dbReference type="NCBI Taxonomy" id="1974561"/>
    <lineage>
        <taxon>Bacteria</taxon>
        <taxon>Candidatus Falkowiibacteriota</taxon>
    </lineage>
</organism>
<dbReference type="GO" id="GO:0017148">
    <property type="term" value="P:negative regulation of translation"/>
    <property type="evidence" value="ECO:0007669"/>
    <property type="project" value="TreeGrafter"/>
</dbReference>
<reference evidence="6" key="1">
    <citation type="submission" date="2017-09" db="EMBL/GenBank/DDBJ databases">
        <title>Depth-based differentiation of microbial function through sediment-hosted aquifers and enrichment of novel symbionts in the deep terrestrial subsurface.</title>
        <authorList>
            <person name="Probst A.J."/>
            <person name="Ladd B."/>
            <person name="Jarett J.K."/>
            <person name="Geller-Mcgrath D.E."/>
            <person name="Sieber C.M.K."/>
            <person name="Emerson J.B."/>
            <person name="Anantharaman K."/>
            <person name="Thomas B.C."/>
            <person name="Malmstrom R."/>
            <person name="Stieglmeier M."/>
            <person name="Klingl A."/>
            <person name="Woyke T."/>
            <person name="Ryan C.M."/>
            <person name="Banfield J.F."/>
        </authorList>
    </citation>
    <scope>NUCLEOTIDE SEQUENCE [LARGE SCALE GENOMIC DNA]</scope>
</reference>
<evidence type="ECO:0000256" key="2">
    <source>
        <dbReference type="ARBA" id="ARBA00022980"/>
    </source>
</evidence>
<dbReference type="EMBL" id="PFAM01000023">
    <property type="protein sequence ID" value="PIT95754.1"/>
    <property type="molecule type" value="Genomic_DNA"/>
</dbReference>
<dbReference type="CDD" id="cd00392">
    <property type="entry name" value="Ribosomal_L13"/>
    <property type="match status" value="1"/>
</dbReference>
<evidence type="ECO:0000256" key="3">
    <source>
        <dbReference type="ARBA" id="ARBA00023274"/>
    </source>
</evidence>
<keyword evidence="2 4" id="KW-0689">Ribosomal protein</keyword>
<comment type="caution">
    <text evidence="5">The sequence shown here is derived from an EMBL/GenBank/DDBJ whole genome shotgun (WGS) entry which is preliminary data.</text>
</comment>
<accession>A0A2M6WSK5</accession>
<evidence type="ECO:0000256" key="1">
    <source>
        <dbReference type="ARBA" id="ARBA00006227"/>
    </source>
</evidence>
<dbReference type="GO" id="GO:0006412">
    <property type="term" value="P:translation"/>
    <property type="evidence" value="ECO:0007669"/>
    <property type="project" value="UniProtKB-UniRule"/>
</dbReference>
<dbReference type="GO" id="GO:0005840">
    <property type="term" value="C:ribosome"/>
    <property type="evidence" value="ECO:0007669"/>
    <property type="project" value="UniProtKB-KW"/>
</dbReference>
<dbReference type="NCBIfam" id="TIGR01066">
    <property type="entry name" value="rplM_bact"/>
    <property type="match status" value="1"/>
</dbReference>
<dbReference type="GO" id="GO:0003735">
    <property type="term" value="F:structural constituent of ribosome"/>
    <property type="evidence" value="ECO:0007669"/>
    <property type="project" value="InterPro"/>
</dbReference>
<dbReference type="Pfam" id="PF00572">
    <property type="entry name" value="Ribosomal_L13"/>
    <property type="match status" value="1"/>
</dbReference>
<dbReference type="PIRSF" id="PIRSF002181">
    <property type="entry name" value="Ribosomal_L13"/>
    <property type="match status" value="1"/>
</dbReference>
<dbReference type="GO" id="GO:1990904">
    <property type="term" value="C:ribonucleoprotein complex"/>
    <property type="evidence" value="ECO:0007669"/>
    <property type="project" value="UniProtKB-KW"/>
</dbReference>
<dbReference type="SUPFAM" id="SSF52161">
    <property type="entry name" value="Ribosomal protein L13"/>
    <property type="match status" value="1"/>
</dbReference>
<dbReference type="InterPro" id="IPR005822">
    <property type="entry name" value="Ribosomal_uL13"/>
</dbReference>
<dbReference type="GO" id="GO:0003729">
    <property type="term" value="F:mRNA binding"/>
    <property type="evidence" value="ECO:0007669"/>
    <property type="project" value="TreeGrafter"/>
</dbReference>
<dbReference type="InterPro" id="IPR036899">
    <property type="entry name" value="Ribosomal_uL13_sf"/>
</dbReference>
<dbReference type="PANTHER" id="PTHR11545:SF2">
    <property type="entry name" value="LARGE RIBOSOMAL SUBUNIT PROTEIN UL13M"/>
    <property type="match status" value="1"/>
</dbReference>
<dbReference type="Proteomes" id="UP000228533">
    <property type="component" value="Unassembled WGS sequence"/>
</dbReference>
<sequence>MNKPFIRKLIKLDATDKPMGRLATHIALSLRGKNEPEYEPHLDHGAIVEVSNVAKMSFSGHKLDQKVYHHFSGYPGGLKTRKMSDIMAKNPADVLRRAVREMLPDNRLRQPMLNRLNIK</sequence>
<dbReference type="Gene3D" id="3.90.1180.10">
    <property type="entry name" value="Ribosomal protein L13"/>
    <property type="match status" value="1"/>
</dbReference>
<name>A0A2M6WSK5_9BACT</name>
<keyword evidence="3 4" id="KW-0687">Ribonucleoprotein</keyword>
<dbReference type="PANTHER" id="PTHR11545">
    <property type="entry name" value="RIBOSOMAL PROTEIN L13"/>
    <property type="match status" value="1"/>
</dbReference>
<evidence type="ECO:0000256" key="4">
    <source>
        <dbReference type="HAMAP-Rule" id="MF_01366"/>
    </source>
</evidence>
<dbReference type="InterPro" id="IPR005823">
    <property type="entry name" value="Ribosomal_uL13_bac-type"/>
</dbReference>
<comment type="subunit">
    <text evidence="4">Part of the 50S ribosomal subunit.</text>
</comment>
<proteinExistence type="inferred from homology"/>
<comment type="function">
    <text evidence="4">This protein is one of the early assembly proteins of the 50S ribosomal subunit, although it is not seen to bind rRNA by itself. It is important during the early stages of 50S assembly.</text>
</comment>
<comment type="similarity">
    <text evidence="1 4">Belongs to the universal ribosomal protein uL13 family.</text>
</comment>
<dbReference type="AlphaFoldDB" id="A0A2M6WSK5"/>
<evidence type="ECO:0000313" key="6">
    <source>
        <dbReference type="Proteomes" id="UP000228533"/>
    </source>
</evidence>
<evidence type="ECO:0000313" key="5">
    <source>
        <dbReference type="EMBL" id="PIT95754.1"/>
    </source>
</evidence>